<dbReference type="AlphaFoldDB" id="A0A8S1IK25"/>
<dbReference type="OrthoDB" id="578216at2759"/>
<keyword evidence="1" id="KW-0472">Membrane</keyword>
<comment type="caution">
    <text evidence="2">The sequence shown here is derived from an EMBL/GenBank/DDBJ whole genome shotgun (WGS) entry which is preliminary data.</text>
</comment>
<feature type="transmembrane region" description="Helical" evidence="1">
    <location>
        <begin position="250"/>
        <end position="269"/>
    </location>
</feature>
<name>A0A8S1IK25_9CHLO</name>
<dbReference type="Proteomes" id="UP000708148">
    <property type="component" value="Unassembled WGS sequence"/>
</dbReference>
<feature type="transmembrane region" description="Helical" evidence="1">
    <location>
        <begin position="57"/>
        <end position="75"/>
    </location>
</feature>
<protein>
    <submittedName>
        <fullName evidence="2">Uncharacterized protein</fullName>
    </submittedName>
</protein>
<evidence type="ECO:0000313" key="2">
    <source>
        <dbReference type="EMBL" id="CAD7694987.1"/>
    </source>
</evidence>
<keyword evidence="3" id="KW-1185">Reference proteome</keyword>
<organism evidence="2 3">
    <name type="scientific">Ostreobium quekettii</name>
    <dbReference type="NCBI Taxonomy" id="121088"/>
    <lineage>
        <taxon>Eukaryota</taxon>
        <taxon>Viridiplantae</taxon>
        <taxon>Chlorophyta</taxon>
        <taxon>core chlorophytes</taxon>
        <taxon>Ulvophyceae</taxon>
        <taxon>TCBD clade</taxon>
        <taxon>Bryopsidales</taxon>
        <taxon>Ostreobineae</taxon>
        <taxon>Ostreobiaceae</taxon>
        <taxon>Ostreobium</taxon>
    </lineage>
</organism>
<dbReference type="EMBL" id="CAJHUC010000288">
    <property type="protein sequence ID" value="CAD7694987.1"/>
    <property type="molecule type" value="Genomic_DNA"/>
</dbReference>
<sequence>MLPFTSLWFHDPAQEAAFGEAYFLLYFQLMSRLFRFIRLVIVPVFLVTRYFELHFSWVGVATFVHGVGLVGLDCFNHVMGARLGSTARIRLTIFDRVTTVAGIFLDISSFKEPVTSPWSLVRFLGLNSGVVPLIMVTFGIPLLSRHHLAVQIPTMVVLGYVAAPRMCAVAISAPESGYYITTTWRVVHNLFTAAPMDLPAPEVAVCCRTLLVLEQVVVGLLVPSYALWATEYINRSRFRRSRLQHMTGRFVGLHCLLIGCYMGCLWLILNIRLWL</sequence>
<evidence type="ECO:0000256" key="1">
    <source>
        <dbReference type="SAM" id="Phobius"/>
    </source>
</evidence>
<gene>
    <name evidence="2" type="ORF">OSTQU699_LOCUS348</name>
</gene>
<feature type="transmembrane region" description="Helical" evidence="1">
    <location>
        <begin position="210"/>
        <end position="229"/>
    </location>
</feature>
<feature type="transmembrane region" description="Helical" evidence="1">
    <location>
        <begin position="120"/>
        <end position="143"/>
    </location>
</feature>
<keyword evidence="1" id="KW-1133">Transmembrane helix</keyword>
<evidence type="ECO:0000313" key="3">
    <source>
        <dbReference type="Proteomes" id="UP000708148"/>
    </source>
</evidence>
<reference evidence="2" key="1">
    <citation type="submission" date="2020-12" db="EMBL/GenBank/DDBJ databases">
        <authorList>
            <person name="Iha C."/>
        </authorList>
    </citation>
    <scope>NUCLEOTIDE SEQUENCE</scope>
</reference>
<proteinExistence type="predicted"/>
<keyword evidence="1" id="KW-0812">Transmembrane</keyword>
<accession>A0A8S1IK25</accession>